<dbReference type="Proteomes" id="UP001596201">
    <property type="component" value="Unassembled WGS sequence"/>
</dbReference>
<evidence type="ECO:0000313" key="2">
    <source>
        <dbReference type="Proteomes" id="UP001596201"/>
    </source>
</evidence>
<dbReference type="EMBL" id="JBHSKX010000001">
    <property type="protein sequence ID" value="MFC5366701.1"/>
    <property type="molecule type" value="Genomic_DNA"/>
</dbReference>
<evidence type="ECO:0000313" key="1">
    <source>
        <dbReference type="EMBL" id="MFC5366701.1"/>
    </source>
</evidence>
<reference evidence="1 2" key="1">
    <citation type="journal article" date="2019" name="Int. J. Syst. Evol. Microbiol.">
        <title>The Global Catalogue of Microorganisms (GCM) 10K type strain sequencing project: providing services to taxonomists for standard genome sequencing and annotation.</title>
        <authorList>
            <consortium name="The Broad Institute Genomics Platform"/>
            <consortium name="The Broad Institute Genome Sequencing Center for Infectious Disease"/>
            <person name="Wu L."/>
            <person name="Ma J."/>
        </authorList>
    </citation>
    <scope>NUCLEOTIDE SEQUENCE [LARGE SCALE GENOMIC DNA]</scope>
    <source>
        <strain evidence="1 2">CGMCC 1.12237</strain>
    </source>
</reference>
<dbReference type="RefSeq" id="WP_227227962.1">
    <property type="nucleotide sequence ID" value="NZ_JAJCVJ010000001.1"/>
</dbReference>
<organism evidence="1 2">
    <name type="scientific">Salinirubrum litoreum</name>
    <dbReference type="NCBI Taxonomy" id="1126234"/>
    <lineage>
        <taxon>Archaea</taxon>
        <taxon>Methanobacteriati</taxon>
        <taxon>Methanobacteriota</taxon>
        <taxon>Stenosarchaea group</taxon>
        <taxon>Halobacteria</taxon>
        <taxon>Halobacteriales</taxon>
        <taxon>Haloferacaceae</taxon>
        <taxon>Salinirubrum</taxon>
    </lineage>
</organism>
<accession>A0ABD5RA06</accession>
<sequence length="231" mass="24652">MPSTSHRLAVVGLAVALVGTALLAGVPTTDARAPPTPLCGACSERLDESAERRGVDLTRGETDLVVQVHENGSTSWRATVELTAGGDALENETLRAEVVDSAVQRGVGDPTDVRSRLDGETLVVTHRDRNATSRHLGVVVFTHVVPDSPSVPWVIGGEGARYVGADRVTVEAPPGYRVTGGYEYATVSEDRVVWTGSDDGRRFIEGENQPTMLPDGSLFPNLRTTVARWLV</sequence>
<gene>
    <name evidence="1" type="ORF">ACFPJ5_07090</name>
</gene>
<keyword evidence="2" id="KW-1185">Reference proteome</keyword>
<dbReference type="AlphaFoldDB" id="A0ABD5RA06"/>
<proteinExistence type="predicted"/>
<name>A0ABD5RA06_9EURY</name>
<comment type="caution">
    <text evidence="1">The sequence shown here is derived from an EMBL/GenBank/DDBJ whole genome shotgun (WGS) entry which is preliminary data.</text>
</comment>
<protein>
    <submittedName>
        <fullName evidence="1">Uncharacterized protein</fullName>
    </submittedName>
</protein>